<accession>A0ABX0DFJ6</accession>
<dbReference type="Proteomes" id="UP000479226">
    <property type="component" value="Unassembled WGS sequence"/>
</dbReference>
<organism evidence="2 3">
    <name type="scientific">Arthrobacter silviterrae</name>
    <dbReference type="NCBI Taxonomy" id="2026658"/>
    <lineage>
        <taxon>Bacteria</taxon>
        <taxon>Bacillati</taxon>
        <taxon>Actinomycetota</taxon>
        <taxon>Actinomycetes</taxon>
        <taxon>Micrococcales</taxon>
        <taxon>Micrococcaceae</taxon>
        <taxon>Arthrobacter</taxon>
    </lineage>
</organism>
<dbReference type="InterPro" id="IPR029032">
    <property type="entry name" value="AhpD-like"/>
</dbReference>
<evidence type="ECO:0000313" key="2">
    <source>
        <dbReference type="EMBL" id="NGN85403.1"/>
    </source>
</evidence>
<dbReference type="Gene3D" id="1.20.1290.10">
    <property type="entry name" value="AhpD-like"/>
    <property type="match status" value="1"/>
</dbReference>
<dbReference type="Pfam" id="PF02627">
    <property type="entry name" value="CMD"/>
    <property type="match status" value="1"/>
</dbReference>
<gene>
    <name evidence="2" type="ORF">G6N77_18340</name>
</gene>
<protein>
    <recommendedName>
        <fullName evidence="1">Carboxymuconolactone decarboxylase-like domain-containing protein</fullName>
    </recommendedName>
</protein>
<feature type="domain" description="Carboxymuconolactone decarboxylase-like" evidence="1">
    <location>
        <begin position="22"/>
        <end position="58"/>
    </location>
</feature>
<sequence length="68" mass="7342">MPPCLARADCARRNRGPVSPGRAVENGVTREELIGANTYVTFYAGWPQGMAAMAVAKEHFITNHKGTP</sequence>
<dbReference type="SUPFAM" id="SSF69118">
    <property type="entry name" value="AhpD-like"/>
    <property type="match status" value="1"/>
</dbReference>
<name>A0ABX0DFJ6_9MICC</name>
<comment type="caution">
    <text evidence="2">The sequence shown here is derived from an EMBL/GenBank/DDBJ whole genome shotgun (WGS) entry which is preliminary data.</text>
</comment>
<keyword evidence="3" id="KW-1185">Reference proteome</keyword>
<reference evidence="2 3" key="1">
    <citation type="submission" date="2020-02" db="EMBL/GenBank/DDBJ databases">
        <title>Genome sequence of the type strain DSM 27180 of Arthrobacter silviterrae.</title>
        <authorList>
            <person name="Gao J."/>
            <person name="Sun J."/>
        </authorList>
    </citation>
    <scope>NUCLEOTIDE SEQUENCE [LARGE SCALE GENOMIC DNA]</scope>
    <source>
        <strain evidence="2 3">DSM 27180</strain>
    </source>
</reference>
<evidence type="ECO:0000259" key="1">
    <source>
        <dbReference type="Pfam" id="PF02627"/>
    </source>
</evidence>
<evidence type="ECO:0000313" key="3">
    <source>
        <dbReference type="Proteomes" id="UP000479226"/>
    </source>
</evidence>
<proteinExistence type="predicted"/>
<dbReference type="EMBL" id="JAAKZI010000049">
    <property type="protein sequence ID" value="NGN85403.1"/>
    <property type="molecule type" value="Genomic_DNA"/>
</dbReference>
<dbReference type="InterPro" id="IPR003779">
    <property type="entry name" value="CMD-like"/>
</dbReference>